<keyword evidence="3" id="KW-0347">Helicase</keyword>
<feature type="domain" description="Helicase ATP-binding" evidence="1">
    <location>
        <begin position="2"/>
        <end position="198"/>
    </location>
</feature>
<dbReference type="InterPro" id="IPR027417">
    <property type="entry name" value="P-loop_NTPase"/>
</dbReference>
<dbReference type="GO" id="GO:0004386">
    <property type="term" value="F:helicase activity"/>
    <property type="evidence" value="ECO:0007669"/>
    <property type="project" value="UniProtKB-KW"/>
</dbReference>
<keyword evidence="4" id="KW-1185">Reference proteome</keyword>
<dbReference type="Proteomes" id="UP000694460">
    <property type="component" value="Unassembled WGS sequence"/>
</dbReference>
<dbReference type="InterPro" id="IPR006935">
    <property type="entry name" value="Helicase/UvrB_N"/>
</dbReference>
<dbReference type="Pfam" id="PF03457">
    <property type="entry name" value="HA"/>
    <property type="match status" value="4"/>
</dbReference>
<organism evidence="3 4">
    <name type="scientific">Mycolicibacterium lutetiense</name>
    <dbReference type="NCBI Taxonomy" id="1641992"/>
    <lineage>
        <taxon>Bacteria</taxon>
        <taxon>Bacillati</taxon>
        <taxon>Actinomycetota</taxon>
        <taxon>Actinomycetes</taxon>
        <taxon>Mycobacteriales</taxon>
        <taxon>Mycobacteriaceae</taxon>
        <taxon>Mycolicibacterium</taxon>
    </lineage>
</organism>
<dbReference type="InterPro" id="IPR001650">
    <property type="entry name" value="Helicase_C-like"/>
</dbReference>
<dbReference type="Pfam" id="PF04851">
    <property type="entry name" value="ResIII"/>
    <property type="match status" value="1"/>
</dbReference>
<dbReference type="Gene3D" id="6.10.140.530">
    <property type="match status" value="4"/>
</dbReference>
<dbReference type="SUPFAM" id="SSF52540">
    <property type="entry name" value="P-loop containing nucleoside triphosphate hydrolases"/>
    <property type="match status" value="1"/>
</dbReference>
<evidence type="ECO:0000259" key="1">
    <source>
        <dbReference type="PROSITE" id="PS51192"/>
    </source>
</evidence>
<proteinExistence type="predicted"/>
<evidence type="ECO:0000259" key="2">
    <source>
        <dbReference type="PROSITE" id="PS51194"/>
    </source>
</evidence>
<keyword evidence="3" id="KW-0067">ATP-binding</keyword>
<dbReference type="PROSITE" id="PS51192">
    <property type="entry name" value="HELICASE_ATP_BIND_1"/>
    <property type="match status" value="1"/>
</dbReference>
<dbReference type="CDD" id="cd18785">
    <property type="entry name" value="SF2_C"/>
    <property type="match status" value="1"/>
</dbReference>
<keyword evidence="3" id="KW-0378">Hydrolase</keyword>
<feature type="domain" description="Helicase C-terminal" evidence="2">
    <location>
        <begin position="279"/>
        <end position="427"/>
    </location>
</feature>
<dbReference type="EMBL" id="JAGIOP010000001">
    <property type="protein sequence ID" value="MBP2451840.1"/>
    <property type="molecule type" value="Genomic_DNA"/>
</dbReference>
<name>A0ABS4ZQY1_9MYCO</name>
<dbReference type="PROSITE" id="PS51194">
    <property type="entry name" value="HELICASE_CTER"/>
    <property type="match status" value="1"/>
</dbReference>
<dbReference type="InterPro" id="IPR005114">
    <property type="entry name" value="Helicase_assoc"/>
</dbReference>
<reference evidence="3 4" key="1">
    <citation type="submission" date="2021-03" db="EMBL/GenBank/DDBJ databases">
        <title>Sequencing the genomes of 1000 actinobacteria strains.</title>
        <authorList>
            <person name="Klenk H.-P."/>
        </authorList>
    </citation>
    <scope>NUCLEOTIDE SEQUENCE [LARGE SCALE GENOMIC DNA]</scope>
    <source>
        <strain evidence="3 4">DSM 46713</strain>
    </source>
</reference>
<dbReference type="PANTHER" id="PTHR33418:SF1">
    <property type="entry name" value="HELICASE-ASSOCIATED DOMAIN-CONTAINING PROTEIN"/>
    <property type="match status" value="1"/>
</dbReference>
<dbReference type="InterPro" id="IPR014001">
    <property type="entry name" value="Helicase_ATP-bd"/>
</dbReference>
<evidence type="ECO:0000313" key="4">
    <source>
        <dbReference type="Proteomes" id="UP000694460"/>
    </source>
</evidence>
<sequence length="771" mass="85637">MEAIRADLGRQQLIMACGTGKTLTGMYAVAKLLQGEPGTVLILVPTLTLLQQTFEAWAEHAPFAFDAIAVCSKLTASECRAIGTEEDLDTDQLSLTATTYSGELAAFLADSADTVRVVFGTYQSLGAVITAHADQGMAPWSVVVCDEAHRTAGKKTKPFARVLHDQHVPARRRLFLTATPKVHMVSEKETSPEKSALLASMDNEQLYGPPVYTLSVAEAVEKKILSEYQVAVIGIEDSELHAAAQVLDNVTVNGQQLSLDHVAAIVALSKSAQEHGLRSIIAFYNSIKASKAFVAAFNLVHAACTDEQLAEGTAEHIDGAMKLDTRREALDRLAKPREEGYRLVSNARCLSEGIDVPTLDAVLFGEPRASQIEVVQCVGRAIRKNGDRTALIILGVRVGDGDDVETAIEEQQFKKIRQVLAALEDHDPRIVEAARILSRAYTPSQGSPDRPRDDEVTWAEKLLALDVPERVLSGGFGLRILGDLDQRRDEGFRELQAFASENGHARVPNRYETDAGFNLGNWVALRRGEYRSGKLSTQRVTQLEAVPGWTWDARDYQWDEGLRELQAFASENGHARVPNRYETDAGFNLGNWVALRRGEYRSGKLSRERITQLETLPGWTWDARDDQWDEGFRELQAFASENGHARVLLRHLTAAGFNLGSWVARRRGEYRSGKLSRERITQLETLPGWTWDAHDDQWDEGFRELQAFASENGHARVLSRYDTAAGFRLGRWVARRRGEYRSGKLSRERITQLETLPGWAWNAPVKSRIAA</sequence>
<dbReference type="SMART" id="SM00490">
    <property type="entry name" value="HELICc"/>
    <property type="match status" value="1"/>
</dbReference>
<keyword evidence="3" id="KW-0547">Nucleotide-binding</keyword>
<dbReference type="PANTHER" id="PTHR33418">
    <property type="entry name" value="HELICASE-ASSOCIATED"/>
    <property type="match status" value="1"/>
</dbReference>
<protein>
    <submittedName>
        <fullName evidence="3">Superfamily II DNA or RNA helicase</fullName>
    </submittedName>
</protein>
<dbReference type="Gene3D" id="3.40.50.300">
    <property type="entry name" value="P-loop containing nucleotide triphosphate hydrolases"/>
    <property type="match status" value="2"/>
</dbReference>
<evidence type="ECO:0000313" key="3">
    <source>
        <dbReference type="EMBL" id="MBP2451840.1"/>
    </source>
</evidence>
<gene>
    <name evidence="3" type="ORF">JOF57_001725</name>
</gene>
<accession>A0ABS4ZQY1</accession>
<dbReference type="Pfam" id="PF00271">
    <property type="entry name" value="Helicase_C"/>
    <property type="match status" value="1"/>
</dbReference>
<dbReference type="SMART" id="SM00487">
    <property type="entry name" value="DEXDc"/>
    <property type="match status" value="1"/>
</dbReference>
<comment type="caution">
    <text evidence="3">The sequence shown here is derived from an EMBL/GenBank/DDBJ whole genome shotgun (WGS) entry which is preliminary data.</text>
</comment>